<keyword evidence="2" id="KW-1185">Reference proteome</keyword>
<sequence length="505" mass="56600">MNRSDERIELLVDIMKKLDVVQCTPSVRVIIAEQISIINTIFTRGVHYTMGDTRPVAQADRRGFSKLEMEESGGESRPPVAIAQLTAAIQPHIGKEAKKQYSPWEKLFYGAATGFTVMLKAVLSGRAISCSYLKFVSRMANEVKEDELNAAFLLLAQINVCVSIIEEGIRAEIVLEQLKTLDEKLQFIGENKMLKTPLDDVIFGYSSVFGVAVVAIRDMAFTPGRLGLSLPQHERLVVPAQVQTVSASGTPNLARKAEVPNISGRGAGQELDTAEDESETEEQHVEANLDAIERVEQCREPTKDPFEVYPGLETDSRQMISDFCSLALDKSSDEAKEMIASTFDKLKIIDRYCAPVEADKRLRDGDDPDLHTIYHLIEYLNKKYAQKTFKRLPKLYHHVEVATPELALNELITLELTQPSLFSCGLDRRTFYICLLRRSIRVDGGIKEAMLALMAVHYIIDAEFDGDVRDMNTLFWCSLGLKLPRVPKQVSEVMELINAKSTYFG</sequence>
<organism evidence="1 2">
    <name type="scientific">Pristionchus pacificus</name>
    <name type="common">Parasitic nematode worm</name>
    <dbReference type="NCBI Taxonomy" id="54126"/>
    <lineage>
        <taxon>Eukaryota</taxon>
        <taxon>Metazoa</taxon>
        <taxon>Ecdysozoa</taxon>
        <taxon>Nematoda</taxon>
        <taxon>Chromadorea</taxon>
        <taxon>Rhabditida</taxon>
        <taxon>Rhabditina</taxon>
        <taxon>Diplogasteromorpha</taxon>
        <taxon>Diplogasteroidea</taxon>
        <taxon>Neodiplogasteridae</taxon>
        <taxon>Pristionchus</taxon>
    </lineage>
</organism>
<protein>
    <submittedName>
        <fullName evidence="1">Uncharacterized protein</fullName>
    </submittedName>
</protein>
<reference evidence="1" key="2">
    <citation type="submission" date="2022-06" db="UniProtKB">
        <authorList>
            <consortium name="EnsemblMetazoa"/>
        </authorList>
    </citation>
    <scope>IDENTIFICATION</scope>
    <source>
        <strain evidence="1">PS312</strain>
    </source>
</reference>
<evidence type="ECO:0000313" key="1">
    <source>
        <dbReference type="EnsemblMetazoa" id="PPA43380.1"/>
    </source>
</evidence>
<proteinExistence type="predicted"/>
<gene>
    <name evidence="1" type="primary">WBGene00281749</name>
</gene>
<accession>A0A2A6BUP5</accession>
<reference evidence="2" key="1">
    <citation type="journal article" date="2008" name="Nat. Genet.">
        <title>The Pristionchus pacificus genome provides a unique perspective on nematode lifestyle and parasitism.</title>
        <authorList>
            <person name="Dieterich C."/>
            <person name="Clifton S.W."/>
            <person name="Schuster L.N."/>
            <person name="Chinwalla A."/>
            <person name="Delehaunty K."/>
            <person name="Dinkelacker I."/>
            <person name="Fulton L."/>
            <person name="Fulton R."/>
            <person name="Godfrey J."/>
            <person name="Minx P."/>
            <person name="Mitreva M."/>
            <person name="Roeseler W."/>
            <person name="Tian H."/>
            <person name="Witte H."/>
            <person name="Yang S.P."/>
            <person name="Wilson R.K."/>
            <person name="Sommer R.J."/>
        </authorList>
    </citation>
    <scope>NUCLEOTIDE SEQUENCE [LARGE SCALE GENOMIC DNA]</scope>
    <source>
        <strain evidence="2">PS312</strain>
    </source>
</reference>
<name>A0A2A6BUP5_PRIPA</name>
<evidence type="ECO:0000313" key="2">
    <source>
        <dbReference type="Proteomes" id="UP000005239"/>
    </source>
</evidence>
<dbReference type="AlphaFoldDB" id="A0A2A6BUP5"/>
<dbReference type="EnsemblMetazoa" id="PPA43380.1">
    <property type="protein sequence ID" value="PPA43380.1"/>
    <property type="gene ID" value="WBGene00281749"/>
</dbReference>
<accession>A0A8R1Z3V9</accession>
<dbReference type="Proteomes" id="UP000005239">
    <property type="component" value="Unassembled WGS sequence"/>
</dbReference>